<dbReference type="GO" id="GO:0009229">
    <property type="term" value="P:thiamine diphosphate biosynthetic process"/>
    <property type="evidence" value="ECO:0007669"/>
    <property type="project" value="UniProtKB-UniRule"/>
</dbReference>
<dbReference type="RefSeq" id="WP_073156598.1">
    <property type="nucleotide sequence ID" value="NZ_FMYT01000007.1"/>
</dbReference>
<organism evidence="12 19">
    <name type="scientific">Halanaerobium congolense</name>
    <dbReference type="NCBI Taxonomy" id="54121"/>
    <lineage>
        <taxon>Bacteria</taxon>
        <taxon>Bacillati</taxon>
        <taxon>Bacillota</taxon>
        <taxon>Clostridia</taxon>
        <taxon>Halanaerobiales</taxon>
        <taxon>Halanaerobiaceae</taxon>
        <taxon>Halanaerobium</taxon>
    </lineage>
</organism>
<keyword evidence="9 11" id="KW-0460">Magnesium</keyword>
<feature type="binding site" evidence="11">
    <location>
        <position position="55"/>
    </location>
    <ligand>
        <name>substrate</name>
    </ligand>
</feature>
<dbReference type="Proteomes" id="UP000295758">
    <property type="component" value="Unassembled WGS sequence"/>
</dbReference>
<dbReference type="GO" id="GO:0005524">
    <property type="term" value="F:ATP binding"/>
    <property type="evidence" value="ECO:0007669"/>
    <property type="project" value="UniProtKB-UniRule"/>
</dbReference>
<comment type="pathway">
    <text evidence="3 11">Cofactor biosynthesis; thiamine diphosphate biosynthesis; 4-methyl-5-(2-phosphoethyl)-thiazole from 5-(2-hydroxyethyl)-4-methylthiazole: step 1/1.</text>
</comment>
<dbReference type="EMBL" id="FOHG01000020">
    <property type="protein sequence ID" value="SET04632.1"/>
    <property type="molecule type" value="Genomic_DNA"/>
</dbReference>
<dbReference type="GO" id="GO:0004417">
    <property type="term" value="F:hydroxyethylthiazole kinase activity"/>
    <property type="evidence" value="ECO:0007669"/>
    <property type="project" value="UniProtKB-UniRule"/>
</dbReference>
<keyword evidence="4 11" id="KW-0808">Transferase</keyword>
<evidence type="ECO:0000256" key="3">
    <source>
        <dbReference type="ARBA" id="ARBA00004868"/>
    </source>
</evidence>
<evidence type="ECO:0000313" key="16">
    <source>
        <dbReference type="Proteomes" id="UP000198612"/>
    </source>
</evidence>
<evidence type="ECO:0000256" key="1">
    <source>
        <dbReference type="ARBA" id="ARBA00001771"/>
    </source>
</evidence>
<comment type="function">
    <text evidence="11">Catalyzes the phosphorylation of the hydroxyl group of 4-methyl-5-beta-hydroxyethylthiazole (THZ).</text>
</comment>
<feature type="binding site" evidence="11">
    <location>
        <position position="204"/>
    </location>
    <ligand>
        <name>substrate</name>
    </ligand>
</feature>
<dbReference type="Proteomes" id="UP000199519">
    <property type="component" value="Unassembled WGS sequence"/>
</dbReference>
<dbReference type="AlphaFoldDB" id="A0A1G6M561"/>
<dbReference type="Proteomes" id="UP000324896">
    <property type="component" value="Unassembled WGS sequence"/>
</dbReference>
<evidence type="ECO:0000313" key="19">
    <source>
        <dbReference type="Proteomes" id="UP000324896"/>
    </source>
</evidence>
<dbReference type="InterPro" id="IPR000417">
    <property type="entry name" value="Hyethyz_kinase"/>
</dbReference>
<proteinExistence type="inferred from homology"/>
<evidence type="ECO:0000313" key="12">
    <source>
        <dbReference type="EMBL" id="SDC50692.1"/>
    </source>
</evidence>
<evidence type="ECO:0000256" key="9">
    <source>
        <dbReference type="ARBA" id="ARBA00022842"/>
    </source>
</evidence>
<evidence type="ECO:0000256" key="8">
    <source>
        <dbReference type="ARBA" id="ARBA00022840"/>
    </source>
</evidence>
<keyword evidence="10 11" id="KW-0784">Thiamine biosynthesis</keyword>
<gene>
    <name evidence="11" type="primary">thiM</name>
    <name evidence="15" type="ORF">BY453_102100</name>
    <name evidence="12" type="ORF">SAMN04488597_10797</name>
    <name evidence="13" type="ORF">SAMN04488598_1204</name>
    <name evidence="14" type="ORF">SAMN04515652_1204</name>
</gene>
<evidence type="ECO:0000313" key="14">
    <source>
        <dbReference type="EMBL" id="SET04632.1"/>
    </source>
</evidence>
<dbReference type="GO" id="GO:0000287">
    <property type="term" value="F:magnesium ion binding"/>
    <property type="evidence" value="ECO:0007669"/>
    <property type="project" value="UniProtKB-UniRule"/>
</dbReference>
<evidence type="ECO:0000256" key="7">
    <source>
        <dbReference type="ARBA" id="ARBA00022777"/>
    </source>
</evidence>
<reference evidence="16 17" key="1">
    <citation type="submission" date="2016-10" db="EMBL/GenBank/DDBJ databases">
        <authorList>
            <person name="Varghese N."/>
            <person name="Submissions S."/>
        </authorList>
    </citation>
    <scope>NUCLEOTIDE SEQUENCE [LARGE SCALE GENOMIC DNA]</scope>
    <source>
        <strain evidence="12 19">WG10</strain>
        <strain evidence="13 17">WG2</strain>
        <strain evidence="14 16">WG5</strain>
    </source>
</reference>
<dbReference type="PRINTS" id="PR01099">
    <property type="entry name" value="HYETHTZKNASE"/>
</dbReference>
<dbReference type="Proteomes" id="UP000198612">
    <property type="component" value="Unassembled WGS sequence"/>
</dbReference>
<dbReference type="SUPFAM" id="SSF53613">
    <property type="entry name" value="Ribokinase-like"/>
    <property type="match status" value="1"/>
</dbReference>
<evidence type="ECO:0000256" key="4">
    <source>
        <dbReference type="ARBA" id="ARBA00022679"/>
    </source>
</evidence>
<keyword evidence="6 11" id="KW-0547">Nucleotide-binding</keyword>
<feature type="binding site" evidence="11">
    <location>
        <position position="131"/>
    </location>
    <ligand>
        <name>ATP</name>
        <dbReference type="ChEBI" id="CHEBI:30616"/>
    </ligand>
</feature>
<evidence type="ECO:0000256" key="5">
    <source>
        <dbReference type="ARBA" id="ARBA00022723"/>
    </source>
</evidence>
<dbReference type="Gene3D" id="3.40.1190.20">
    <property type="match status" value="1"/>
</dbReference>
<keyword evidence="7 11" id="KW-0418">Kinase</keyword>
<dbReference type="HAMAP" id="MF_00228">
    <property type="entry name" value="Thz_kinase"/>
    <property type="match status" value="1"/>
</dbReference>
<accession>A0A1G6M561</accession>
<dbReference type="Pfam" id="PF02110">
    <property type="entry name" value="HK"/>
    <property type="match status" value="1"/>
</dbReference>
<evidence type="ECO:0000256" key="10">
    <source>
        <dbReference type="ARBA" id="ARBA00022977"/>
    </source>
</evidence>
<dbReference type="EMBL" id="FMYT01000007">
    <property type="protein sequence ID" value="SDC50692.1"/>
    <property type="molecule type" value="Genomic_DNA"/>
</dbReference>
<reference evidence="15 18" key="2">
    <citation type="submission" date="2019-03" db="EMBL/GenBank/DDBJ databases">
        <title>Deep subsurface shale carbon reservoir microbial communities from Ohio and West Virginia, USA.</title>
        <authorList>
            <person name="Wrighton K."/>
        </authorList>
    </citation>
    <scope>NUCLEOTIDE SEQUENCE [LARGE SCALE GENOMIC DNA]</scope>
    <source>
        <strain evidence="15 18">UTICA-S4D12</strain>
    </source>
</reference>
<evidence type="ECO:0000256" key="2">
    <source>
        <dbReference type="ARBA" id="ARBA00001946"/>
    </source>
</evidence>
<evidence type="ECO:0000313" key="18">
    <source>
        <dbReference type="Proteomes" id="UP000295758"/>
    </source>
</evidence>
<dbReference type="NCBIfam" id="TIGR00694">
    <property type="entry name" value="thiM"/>
    <property type="match status" value="1"/>
</dbReference>
<dbReference type="EMBL" id="FNBJ01000020">
    <property type="protein sequence ID" value="SDF69098.1"/>
    <property type="molecule type" value="Genomic_DNA"/>
</dbReference>
<feature type="binding site" evidence="11">
    <location>
        <position position="177"/>
    </location>
    <ligand>
        <name>ATP</name>
        <dbReference type="ChEBI" id="CHEBI:30616"/>
    </ligand>
</feature>
<comment type="similarity">
    <text evidence="11">Belongs to the Thz kinase family.</text>
</comment>
<evidence type="ECO:0000313" key="13">
    <source>
        <dbReference type="EMBL" id="SDF69098.1"/>
    </source>
</evidence>
<keyword evidence="17" id="KW-1185">Reference proteome</keyword>
<dbReference type="CDD" id="cd01170">
    <property type="entry name" value="THZ_kinase"/>
    <property type="match status" value="1"/>
</dbReference>
<dbReference type="InterPro" id="IPR029056">
    <property type="entry name" value="Ribokinase-like"/>
</dbReference>
<protein>
    <recommendedName>
        <fullName evidence="11">Hydroxyethylthiazole kinase</fullName>
        <ecNumber evidence="11">2.7.1.50</ecNumber>
    </recommendedName>
    <alternativeName>
        <fullName evidence="11">4-methyl-5-beta-hydroxyethylthiazole kinase</fullName>
        <shortName evidence="11">TH kinase</shortName>
        <shortName evidence="11">Thz kinase</shortName>
    </alternativeName>
</protein>
<comment type="catalytic activity">
    <reaction evidence="1 11">
        <text>5-(2-hydroxyethyl)-4-methylthiazole + ATP = 4-methyl-5-(2-phosphooxyethyl)-thiazole + ADP + H(+)</text>
        <dbReference type="Rhea" id="RHEA:24212"/>
        <dbReference type="ChEBI" id="CHEBI:15378"/>
        <dbReference type="ChEBI" id="CHEBI:17957"/>
        <dbReference type="ChEBI" id="CHEBI:30616"/>
        <dbReference type="ChEBI" id="CHEBI:58296"/>
        <dbReference type="ChEBI" id="CHEBI:456216"/>
        <dbReference type="EC" id="2.7.1.50"/>
    </reaction>
</comment>
<evidence type="ECO:0000313" key="17">
    <source>
        <dbReference type="Proteomes" id="UP000199519"/>
    </source>
</evidence>
<keyword evidence="5 11" id="KW-0479">Metal-binding</keyword>
<evidence type="ECO:0000256" key="11">
    <source>
        <dbReference type="HAMAP-Rule" id="MF_00228"/>
    </source>
</evidence>
<dbReference type="EMBL" id="SOAA01000002">
    <property type="protein sequence ID" value="TDS34665.1"/>
    <property type="molecule type" value="Genomic_DNA"/>
</dbReference>
<dbReference type="UniPathway" id="UPA00060">
    <property type="reaction ID" value="UER00139"/>
</dbReference>
<dbReference type="STRING" id="54121.SAMN04515653_102112"/>
<sequence>MSAETSQNRKEYAERLKKFKKIIKAEKPLIHHITNNVTVNDCANITLNWGALPVMAPAVEESAQMVENASSLVLNLGTISSCQLESMLKAGKRANELGIPIVLDPVGVGATKFRIEAAQKILAELKISIIKGNQGEISFLAGKEAEVRGVESIGEYKNTAEAAEELAKKLGAVIVVSSEIDLLSDGRQLSEINRGHPLMGKVVGTGCMLGSTLGVFAAAAKNSNLSLFEAAQTAVYYYSLAGEKAAEKELTPAKFKIEFMDAIYKLRF</sequence>
<keyword evidence="8 11" id="KW-0067">ATP-binding</keyword>
<dbReference type="EC" id="2.7.1.50" evidence="11"/>
<dbReference type="NCBIfam" id="NF006830">
    <property type="entry name" value="PRK09355.1"/>
    <property type="match status" value="1"/>
</dbReference>
<name>A0A1G6M561_9FIRM</name>
<dbReference type="PIRSF" id="PIRSF000513">
    <property type="entry name" value="Thz_kinase"/>
    <property type="match status" value="1"/>
</dbReference>
<dbReference type="GO" id="GO:0009228">
    <property type="term" value="P:thiamine biosynthetic process"/>
    <property type="evidence" value="ECO:0007669"/>
    <property type="project" value="UniProtKB-KW"/>
</dbReference>
<comment type="cofactor">
    <cofactor evidence="2 11">
        <name>Mg(2+)</name>
        <dbReference type="ChEBI" id="CHEBI:18420"/>
    </cofactor>
</comment>
<evidence type="ECO:0000256" key="6">
    <source>
        <dbReference type="ARBA" id="ARBA00022741"/>
    </source>
</evidence>
<evidence type="ECO:0000313" key="15">
    <source>
        <dbReference type="EMBL" id="TDS34665.1"/>
    </source>
</evidence>